<organism evidence="14 15">
    <name type="scientific">Cannabis sativa</name>
    <name type="common">Hemp</name>
    <name type="synonym">Marijuana</name>
    <dbReference type="NCBI Taxonomy" id="3483"/>
    <lineage>
        <taxon>Eukaryota</taxon>
        <taxon>Viridiplantae</taxon>
        <taxon>Streptophyta</taxon>
        <taxon>Embryophyta</taxon>
        <taxon>Tracheophyta</taxon>
        <taxon>Spermatophyta</taxon>
        <taxon>Magnoliopsida</taxon>
        <taxon>eudicotyledons</taxon>
        <taxon>Gunneridae</taxon>
        <taxon>Pentapetalae</taxon>
        <taxon>rosids</taxon>
        <taxon>fabids</taxon>
        <taxon>Rosales</taxon>
        <taxon>Cannabaceae</taxon>
        <taxon>Cannabis</taxon>
    </lineage>
</organism>
<dbReference type="SUPFAM" id="SSF52799">
    <property type="entry name" value="(Phosphotyrosine protein) phosphatases II"/>
    <property type="match status" value="1"/>
</dbReference>
<dbReference type="InterPro" id="IPR036874">
    <property type="entry name" value="Carbonic_anhydrase_sf"/>
</dbReference>
<dbReference type="CDD" id="cd02859">
    <property type="entry name" value="E_set_AMPKbeta_like_N"/>
    <property type="match status" value="1"/>
</dbReference>
<comment type="catalytic activity">
    <reaction evidence="8">
        <text>hydrogencarbonate + H(+) = CO2 + H2O</text>
        <dbReference type="Rhea" id="RHEA:10748"/>
        <dbReference type="ChEBI" id="CHEBI:15377"/>
        <dbReference type="ChEBI" id="CHEBI:15378"/>
        <dbReference type="ChEBI" id="CHEBI:16526"/>
        <dbReference type="ChEBI" id="CHEBI:17544"/>
        <dbReference type="EC" id="4.2.1.1"/>
    </reaction>
</comment>
<dbReference type="Pfam" id="PF00782">
    <property type="entry name" value="DSPc"/>
    <property type="match status" value="1"/>
</dbReference>
<dbReference type="Proteomes" id="UP000525078">
    <property type="component" value="Unassembled WGS sequence"/>
</dbReference>
<evidence type="ECO:0000313" key="14">
    <source>
        <dbReference type="EMBL" id="KAF4381557.1"/>
    </source>
</evidence>
<evidence type="ECO:0000313" key="15">
    <source>
        <dbReference type="Proteomes" id="UP000525078"/>
    </source>
</evidence>
<comment type="similarity">
    <text evidence="1">Belongs to the beta-class carbonic anhydrase family.</text>
</comment>
<evidence type="ECO:0000256" key="11">
    <source>
        <dbReference type="SAM" id="MobiDB-lite"/>
    </source>
</evidence>
<keyword evidence="4 9" id="KW-0862">Zinc</keyword>
<evidence type="ECO:0000256" key="5">
    <source>
        <dbReference type="ARBA" id="ARBA00022912"/>
    </source>
</evidence>
<evidence type="ECO:0000256" key="4">
    <source>
        <dbReference type="ARBA" id="ARBA00022833"/>
    </source>
</evidence>
<evidence type="ECO:0000256" key="3">
    <source>
        <dbReference type="ARBA" id="ARBA00022801"/>
    </source>
</evidence>
<evidence type="ECO:0000256" key="6">
    <source>
        <dbReference type="ARBA" id="ARBA00023239"/>
    </source>
</evidence>
<dbReference type="GO" id="GO:0004089">
    <property type="term" value="F:carbonate dehydratase activity"/>
    <property type="evidence" value="ECO:0007669"/>
    <property type="project" value="UniProtKB-EC"/>
</dbReference>
<dbReference type="InterPro" id="IPR013783">
    <property type="entry name" value="Ig-like_fold"/>
</dbReference>
<dbReference type="GO" id="GO:0043036">
    <property type="term" value="C:starch grain"/>
    <property type="evidence" value="ECO:0007669"/>
    <property type="project" value="TreeGrafter"/>
</dbReference>
<feature type="binding site" evidence="9">
    <location>
        <position position="762"/>
    </location>
    <ligand>
        <name>Zn(2+)</name>
        <dbReference type="ChEBI" id="CHEBI:29105"/>
    </ligand>
</feature>
<dbReference type="Gene3D" id="2.60.40.10">
    <property type="entry name" value="Immunoglobulins"/>
    <property type="match status" value="1"/>
</dbReference>
<dbReference type="AlphaFoldDB" id="A0A7J6GFE8"/>
<dbReference type="GO" id="GO:0019203">
    <property type="term" value="F:carbohydrate phosphatase activity"/>
    <property type="evidence" value="ECO:0007669"/>
    <property type="project" value="InterPro"/>
</dbReference>
<dbReference type="GO" id="GO:0015976">
    <property type="term" value="P:carbon utilization"/>
    <property type="evidence" value="ECO:0007669"/>
    <property type="project" value="InterPro"/>
</dbReference>
<keyword evidence="6" id="KW-0456">Lyase</keyword>
<dbReference type="FunFam" id="3.40.1050.10:FF:000002">
    <property type="entry name" value="Carbonic anhydrase"/>
    <property type="match status" value="1"/>
</dbReference>
<reference evidence="14 15" key="1">
    <citation type="journal article" date="2020" name="bioRxiv">
        <title>Sequence and annotation of 42 cannabis genomes reveals extensive copy number variation in cannabinoid synthesis and pathogen resistance genes.</title>
        <authorList>
            <person name="Mckernan K.J."/>
            <person name="Helbert Y."/>
            <person name="Kane L.T."/>
            <person name="Ebling H."/>
            <person name="Zhang L."/>
            <person name="Liu B."/>
            <person name="Eaton Z."/>
            <person name="Mclaughlin S."/>
            <person name="Kingan S."/>
            <person name="Baybayan P."/>
            <person name="Concepcion G."/>
            <person name="Jordan M."/>
            <person name="Riva A."/>
            <person name="Barbazuk W."/>
            <person name="Harkins T."/>
        </authorList>
    </citation>
    <scope>NUCLEOTIDE SEQUENCE [LARGE SCALE GENOMIC DNA]</scope>
    <source>
        <strain evidence="15">cv. Jamaican Lion 4</strain>
        <tissue evidence="14">Leaf</tissue>
    </source>
</reference>
<name>A0A7J6GFE8_CANSA</name>
<dbReference type="InterPro" id="IPR045204">
    <property type="entry name" value="DSP_laforin-like"/>
</dbReference>
<evidence type="ECO:0000256" key="10">
    <source>
        <dbReference type="SAM" id="Coils"/>
    </source>
</evidence>
<dbReference type="InterPro" id="IPR000340">
    <property type="entry name" value="Dual-sp_phosphatase_cat-dom"/>
</dbReference>
<dbReference type="PROSITE" id="PS50054">
    <property type="entry name" value="TYR_PHOSPHATASE_DUAL"/>
    <property type="match status" value="1"/>
</dbReference>
<accession>A0A7J6GFE8</accession>
<dbReference type="GO" id="GO:0009507">
    <property type="term" value="C:chloroplast"/>
    <property type="evidence" value="ECO:0007669"/>
    <property type="project" value="UniProtKB-ARBA"/>
</dbReference>
<dbReference type="Gene3D" id="3.90.190.10">
    <property type="entry name" value="Protein tyrosine phosphatase superfamily"/>
    <property type="match status" value="1"/>
</dbReference>
<evidence type="ECO:0000256" key="1">
    <source>
        <dbReference type="ARBA" id="ARBA00006217"/>
    </source>
</evidence>
<dbReference type="SMART" id="SM00947">
    <property type="entry name" value="Pro_CA"/>
    <property type="match status" value="1"/>
</dbReference>
<feature type="region of interest" description="Disordered" evidence="11">
    <location>
        <begin position="612"/>
        <end position="656"/>
    </location>
</feature>
<evidence type="ECO:0000256" key="9">
    <source>
        <dbReference type="PIRSR" id="PIRSR601765-1"/>
    </source>
</evidence>
<sequence length="942" mass="103648">MCSLQLHCCRALAFDRSPPQPQRRSLSSSIWGRQLNLVGGSGEKLRCRFNGRGFRVFAMSSSSSSFKMNLNEYMVTLEKPLGIRFALSVDGKIFVHALKKGGNAERSRIIMVGDTLKKASDSSGGKLIEIKDFGDTQKMLKEKAGSFSLILERPLSPFPIQQLVLLNDLDISFNRGKVPISTWNKCILASNLQPSSESGGNSGFVTFSSKYLKSQGWKSLTDENVRNQSKLQKNTLSPPMSPLVCIFSEDEPGDGEWAYGSFPIEEYIKALDRSKGELYYNHSLGMRYSKITEQIYVGSCIQTEADVETLKNTAGVTAVLNFQSGIEAENWGMDPKVINQSCQKFGILMINYPIRDGDSYDMRKKLPFCVGLLLRLLKKNHRVYVTCTTGFDRSPACVIAYLHWMTDTSLHAAYNFVIGLHSCKPDRPAIAWATWDLIAMVEKGRHDGPATHAVTFVWNGHEGEEVNLVGDFTGNWKEPVPAHHKGGPRFEVEIKLQQGKYYYKYIVNGNWRHSPSSPSERDDSGNVNNVIVIGDIASVRPSVQQQKKDANIVKVIERPLTENERFMLAKAARCVAFSVCPIRLSPKYIGQVPSGCTMSTAASIHSWCLTSTSTTVSPSNSLKNNKPTTLRPCARLGSSSSPSSPTPPPSLIQNKPVFAAPSPIINPTTWNEDMGKDYEEAIASLQKLLNENGELKTTAASKVEQITAELQTPADGKIGGYDAVERMKTGFVKFKKEKYETNPALYAELSKGQSPKFMVFACGDSRVCPSHVLDFQPGEAFVIRNVANLVPPYDQTKYAGTGSAIEFAVLHLKVSYIVVIGHSACGGIKGLMSIPDDGATSTDFIEDWVKIGLPAKNKVKSSLGSAPFSELCGCCEKEAVNTSLGNLLTYPYVRDGLVNKTLALKGGYYDFVNGTFELWGLDFGLSPSVSVKDVATILHWKL</sequence>
<feature type="compositionally biased region" description="Low complexity" evidence="11">
    <location>
        <begin position="612"/>
        <end position="621"/>
    </location>
</feature>
<dbReference type="GO" id="GO:0005983">
    <property type="term" value="P:starch catabolic process"/>
    <property type="evidence" value="ECO:0007669"/>
    <property type="project" value="TreeGrafter"/>
</dbReference>
<dbReference type="CDD" id="cd14526">
    <property type="entry name" value="DSP_laforin-like"/>
    <property type="match status" value="1"/>
</dbReference>
<feature type="domain" description="Tyrosine-protein phosphatase" evidence="12">
    <location>
        <begin position="287"/>
        <end position="446"/>
    </location>
</feature>
<dbReference type="PANTHER" id="PTHR47661:SF2">
    <property type="entry name" value="PHOSPHOGLUCAN PHOSPHATASE LSF1, CHLOROPLASTIC"/>
    <property type="match status" value="1"/>
</dbReference>
<dbReference type="PANTHER" id="PTHR47661">
    <property type="entry name" value="PHOSPHOGLUCAN PHOSPHATASE LSF1, CHLOROPLASTIC"/>
    <property type="match status" value="1"/>
</dbReference>
<comment type="cofactor">
    <cofactor evidence="9">
        <name>Zn(2+)</name>
        <dbReference type="ChEBI" id="CHEBI:29105"/>
    </cofactor>
    <text evidence="9">Binds 1 zinc ion per subunit.</text>
</comment>
<dbReference type="Gene3D" id="3.40.1050.10">
    <property type="entry name" value="Carbonic anhydrase"/>
    <property type="match status" value="1"/>
</dbReference>
<dbReference type="SUPFAM" id="SSF53056">
    <property type="entry name" value="beta-carbonic anhydrase, cab"/>
    <property type="match status" value="1"/>
</dbReference>
<feature type="coiled-coil region" evidence="10">
    <location>
        <begin position="671"/>
        <end position="698"/>
    </location>
</feature>
<comment type="caution">
    <text evidence="14">The sequence shown here is derived from an EMBL/GenBank/DDBJ whole genome shotgun (WGS) entry which is preliminary data.</text>
</comment>
<dbReference type="InterPro" id="IPR020422">
    <property type="entry name" value="TYR_PHOSPHATASE_DUAL_dom"/>
</dbReference>
<dbReference type="CDD" id="cd00884">
    <property type="entry name" value="beta_CA_cladeB"/>
    <property type="match status" value="1"/>
</dbReference>
<evidence type="ECO:0000259" key="12">
    <source>
        <dbReference type="PROSITE" id="PS50054"/>
    </source>
</evidence>
<gene>
    <name evidence="14" type="ORF">F8388_021185</name>
</gene>
<dbReference type="GO" id="GO:0008270">
    <property type="term" value="F:zinc ion binding"/>
    <property type="evidence" value="ECO:0007669"/>
    <property type="project" value="InterPro"/>
</dbReference>
<feature type="binding site" evidence="9">
    <location>
        <position position="825"/>
    </location>
    <ligand>
        <name>Zn(2+)</name>
        <dbReference type="ChEBI" id="CHEBI:29105"/>
    </ligand>
</feature>
<keyword evidence="10" id="KW-0175">Coiled coil</keyword>
<keyword evidence="7" id="KW-0119">Carbohydrate metabolism</keyword>
<dbReference type="SMART" id="SM00195">
    <property type="entry name" value="DSPc"/>
    <property type="match status" value="1"/>
</dbReference>
<dbReference type="Pfam" id="PF16561">
    <property type="entry name" value="AMPK1_CBM"/>
    <property type="match status" value="1"/>
</dbReference>
<dbReference type="InterPro" id="IPR015892">
    <property type="entry name" value="Carbonic_anhydrase_CS"/>
</dbReference>
<feature type="binding site" evidence="9">
    <location>
        <position position="764"/>
    </location>
    <ligand>
        <name>Zn(2+)</name>
        <dbReference type="ChEBI" id="CHEBI:29105"/>
    </ligand>
</feature>
<keyword evidence="9" id="KW-0479">Metal-binding</keyword>
<feature type="domain" description="PDZ" evidence="13">
    <location>
        <begin position="74"/>
        <end position="155"/>
    </location>
</feature>
<dbReference type="PROSITE" id="PS00705">
    <property type="entry name" value="PROK_CO2_ANHYDRASE_2"/>
    <property type="match status" value="1"/>
</dbReference>
<dbReference type="InterPro" id="IPR001478">
    <property type="entry name" value="PDZ"/>
</dbReference>
<dbReference type="EC" id="4.2.1.1" evidence="2"/>
<evidence type="ECO:0000256" key="7">
    <source>
        <dbReference type="ARBA" id="ARBA00023277"/>
    </source>
</evidence>
<proteinExistence type="inferred from homology"/>
<dbReference type="InterPro" id="IPR014756">
    <property type="entry name" value="Ig_E-set"/>
</dbReference>
<evidence type="ECO:0000256" key="2">
    <source>
        <dbReference type="ARBA" id="ARBA00012925"/>
    </source>
</evidence>
<dbReference type="InterPro" id="IPR045066">
    <property type="entry name" value="Beta_CA_cladeB"/>
</dbReference>
<dbReference type="InterPro" id="IPR036034">
    <property type="entry name" value="PDZ_sf"/>
</dbReference>
<dbReference type="InterPro" id="IPR032640">
    <property type="entry name" value="AMPK1_CBM"/>
</dbReference>
<evidence type="ECO:0000259" key="13">
    <source>
        <dbReference type="PROSITE" id="PS50106"/>
    </source>
</evidence>
<dbReference type="PROSITE" id="PS50106">
    <property type="entry name" value="PDZ"/>
    <property type="match status" value="1"/>
</dbReference>
<evidence type="ECO:0000256" key="8">
    <source>
        <dbReference type="ARBA" id="ARBA00048348"/>
    </source>
</evidence>
<feature type="binding site" evidence="9">
    <location>
        <position position="822"/>
    </location>
    <ligand>
        <name>Zn(2+)</name>
        <dbReference type="ChEBI" id="CHEBI:29105"/>
    </ligand>
</feature>
<dbReference type="GO" id="GO:0004721">
    <property type="term" value="F:phosphoprotein phosphatase activity"/>
    <property type="evidence" value="ECO:0007669"/>
    <property type="project" value="UniProtKB-KW"/>
</dbReference>
<keyword evidence="5" id="KW-0904">Protein phosphatase</keyword>
<dbReference type="Pfam" id="PF00484">
    <property type="entry name" value="Pro_CA"/>
    <property type="match status" value="1"/>
</dbReference>
<dbReference type="InterPro" id="IPR029021">
    <property type="entry name" value="Prot-tyrosine_phosphatase-like"/>
</dbReference>
<dbReference type="SUPFAM" id="SSF81296">
    <property type="entry name" value="E set domains"/>
    <property type="match status" value="1"/>
</dbReference>
<dbReference type="InterPro" id="IPR001765">
    <property type="entry name" value="Carbonic_anhydrase"/>
</dbReference>
<protein>
    <recommendedName>
        <fullName evidence="2">carbonic anhydrase</fullName>
        <ecNumber evidence="2">4.2.1.1</ecNumber>
    </recommendedName>
</protein>
<keyword evidence="3" id="KW-0378">Hydrolase</keyword>
<dbReference type="SUPFAM" id="SSF50156">
    <property type="entry name" value="PDZ domain-like"/>
    <property type="match status" value="1"/>
</dbReference>
<dbReference type="EMBL" id="JAATIP010000060">
    <property type="protein sequence ID" value="KAF4381557.1"/>
    <property type="molecule type" value="Genomic_DNA"/>
</dbReference>